<comment type="subcellular location">
    <subcellularLocation>
        <location evidence="5">Cytoplasm</location>
    </subcellularLocation>
    <text evidence="5">May associate with membranes.</text>
</comment>
<organism evidence="10 11">
    <name type="scientific">Natrialba asiatica (strain ATCC 700177 / DSM 12278 / JCM 9576 / FERM P-10747 / NBRC 102637 / 172P1)</name>
    <dbReference type="NCBI Taxonomy" id="29540"/>
    <lineage>
        <taxon>Archaea</taxon>
        <taxon>Methanobacteriati</taxon>
        <taxon>Methanobacteriota</taxon>
        <taxon>Stenosarchaea group</taxon>
        <taxon>Halobacteria</taxon>
        <taxon>Halobacteriales</taxon>
        <taxon>Natrialbaceae</taxon>
        <taxon>Natrialba</taxon>
    </lineage>
</organism>
<dbReference type="InterPro" id="IPR025121">
    <property type="entry name" value="GTPase_HflX_N"/>
</dbReference>
<feature type="binding site" evidence="6">
    <location>
        <begin position="392"/>
        <end position="395"/>
    </location>
    <ligand>
        <name>GTP</name>
        <dbReference type="ChEBI" id="CHEBI:37565"/>
    </ligand>
</feature>
<dbReference type="STRING" id="29540.C481_14279"/>
<dbReference type="Gene3D" id="3.40.50.300">
    <property type="entry name" value="P-loop containing nucleotide triphosphate hydrolases"/>
    <property type="match status" value="1"/>
</dbReference>
<protein>
    <recommendedName>
        <fullName evidence="5">GTPase HflX</fullName>
    </recommendedName>
    <alternativeName>
        <fullName evidence="5">GTP-binding protein HflX</fullName>
    </alternativeName>
</protein>
<dbReference type="NCBIfam" id="TIGR03156">
    <property type="entry name" value="GTP_HflX"/>
    <property type="match status" value="1"/>
</dbReference>
<dbReference type="PIRSF" id="PIRSF006809">
    <property type="entry name" value="GTP-binding_hflX_prd"/>
    <property type="match status" value="1"/>
</dbReference>
<dbReference type="EMBL" id="AOIO01000031">
    <property type="protein sequence ID" value="ELZ00170.1"/>
    <property type="molecule type" value="Genomic_DNA"/>
</dbReference>
<evidence type="ECO:0000256" key="4">
    <source>
        <dbReference type="ARBA" id="ARBA00023134"/>
    </source>
</evidence>
<keyword evidence="2 5" id="KW-0547">Nucleotide-binding</keyword>
<dbReference type="eggNOG" id="arCOG00353">
    <property type="taxonomic scope" value="Archaea"/>
</dbReference>
<keyword evidence="11" id="KW-1185">Reference proteome</keyword>
<dbReference type="Gene3D" id="3.40.50.11060">
    <property type="entry name" value="GTPase HflX, N-terminal domain"/>
    <property type="match status" value="1"/>
</dbReference>
<dbReference type="SUPFAM" id="SSF52540">
    <property type="entry name" value="P-loop containing nucleoside triphosphate hydrolases"/>
    <property type="match status" value="1"/>
</dbReference>
<dbReference type="Pfam" id="PF01926">
    <property type="entry name" value="MMR_HSR1"/>
    <property type="match status" value="1"/>
</dbReference>
<evidence type="ECO:0000256" key="6">
    <source>
        <dbReference type="PIRSR" id="PIRSR006809-1"/>
    </source>
</evidence>
<feature type="binding site" evidence="6">
    <location>
        <begin position="324"/>
        <end position="327"/>
    </location>
    <ligand>
        <name>GTP</name>
        <dbReference type="ChEBI" id="CHEBI:37565"/>
    </ligand>
</feature>
<feature type="binding site" evidence="6">
    <location>
        <begin position="250"/>
        <end position="257"/>
    </location>
    <ligand>
        <name>GTP</name>
        <dbReference type="ChEBI" id="CHEBI:37565"/>
    </ligand>
</feature>
<dbReference type="PATRIC" id="fig|29540.5.peg.2901"/>
<dbReference type="Pfam" id="PF13167">
    <property type="entry name" value="GTP-bdg_N"/>
    <property type="match status" value="1"/>
</dbReference>
<dbReference type="GO" id="GO:0003924">
    <property type="term" value="F:GTPase activity"/>
    <property type="evidence" value="ECO:0007669"/>
    <property type="project" value="UniProtKB-UniRule"/>
</dbReference>
<feature type="compositionally biased region" description="Low complexity" evidence="8">
    <location>
        <begin position="28"/>
        <end position="45"/>
    </location>
</feature>
<feature type="binding site" evidence="7">
    <location>
        <position position="257"/>
    </location>
    <ligand>
        <name>Mg(2+)</name>
        <dbReference type="ChEBI" id="CHEBI:18420"/>
    </ligand>
</feature>
<evidence type="ECO:0000313" key="11">
    <source>
        <dbReference type="Proteomes" id="UP000011554"/>
    </source>
</evidence>
<proteinExistence type="inferred from homology"/>
<comment type="caution">
    <text evidence="10">The sequence shown here is derived from an EMBL/GenBank/DDBJ whole genome shotgun (WGS) entry which is preliminary data.</text>
</comment>
<dbReference type="GO" id="GO:0005525">
    <property type="term" value="F:GTP binding"/>
    <property type="evidence" value="ECO:0007669"/>
    <property type="project" value="UniProtKB-UniRule"/>
</dbReference>
<keyword evidence="3 7" id="KW-0460">Magnesium</keyword>
<sequence>MSNTEQVRVREDATLRNRNAAKPHSEHPAVTTSRAAAPARTAASTDSVPTHAAEHPLMVQSNTPTRRTVIAKRSATAPVDTDEITELARATGREIVAERTQVGPEDPGTHFGAGKVTELARTVADRNAECVVVDGDLTPRQHHAIASSMPDETAVIDRYRLVLERFEDGAGTRRAQLQVELATLRYELPRVIEAADEGLLNRQTETGSPVYDIRDRIDRLERELSACQDPAAEFRKRRREAGFDLVTIAGYTNAGKSTLLHRLADDLSYSPPERSRPTDRSPETPATDRSDDDPTATIADRLFETLETTTRRATIGGRPILATDTVGFVDDLPHELVESFSATLSEAAAADVVVLVVDASDPPARFRERLTVSLDVLDAQGVDDDRIVTALNKVDLLGVRERAHRCSVARSILPVSASDPVPISVRTGRHLKPLRTAILDRLPAERAVFQLPNCDDAMSLVSRAYDRTSVDAVDYDGDTVTLVCRGRPSVIEQLRATAEEL</sequence>
<dbReference type="HAMAP" id="MF_00900">
    <property type="entry name" value="GTPase_HflX"/>
    <property type="match status" value="1"/>
</dbReference>
<reference evidence="10 11" key="1">
    <citation type="journal article" date="2014" name="PLoS Genet.">
        <title>Phylogenetically driven sequencing of extremely halophilic archaea reveals strategies for static and dynamic osmo-response.</title>
        <authorList>
            <person name="Becker E.A."/>
            <person name="Seitzer P.M."/>
            <person name="Tritt A."/>
            <person name="Larsen D."/>
            <person name="Krusor M."/>
            <person name="Yao A.I."/>
            <person name="Wu D."/>
            <person name="Madern D."/>
            <person name="Eisen J.A."/>
            <person name="Darling A.E."/>
            <person name="Facciotti M.T."/>
        </authorList>
    </citation>
    <scope>NUCLEOTIDE SEQUENCE [LARGE SCALE GENOMIC DNA]</scope>
    <source>
        <strain evidence="10 11">DSM 12278</strain>
    </source>
</reference>
<dbReference type="Proteomes" id="UP000011554">
    <property type="component" value="Unassembled WGS sequence"/>
</dbReference>
<dbReference type="GO" id="GO:0005737">
    <property type="term" value="C:cytoplasm"/>
    <property type="evidence" value="ECO:0007669"/>
    <property type="project" value="UniProtKB-SubCell"/>
</dbReference>
<keyword evidence="1 7" id="KW-0479">Metal-binding</keyword>
<comment type="function">
    <text evidence="5">GTPase that associates with the 50S ribosomal subunit and may have a role during protein synthesis or ribosome biogenesis.</text>
</comment>
<feature type="binding site" evidence="6">
    <location>
        <begin position="424"/>
        <end position="426"/>
    </location>
    <ligand>
        <name>GTP</name>
        <dbReference type="ChEBI" id="CHEBI:37565"/>
    </ligand>
</feature>
<feature type="region of interest" description="Disordered" evidence="8">
    <location>
        <begin position="1"/>
        <end position="54"/>
    </location>
</feature>
<keyword evidence="5" id="KW-0963">Cytoplasm</keyword>
<dbReference type="GO" id="GO:0043022">
    <property type="term" value="F:ribosome binding"/>
    <property type="evidence" value="ECO:0007669"/>
    <property type="project" value="TreeGrafter"/>
</dbReference>
<evidence type="ECO:0000256" key="5">
    <source>
        <dbReference type="HAMAP-Rule" id="MF_00900"/>
    </source>
</evidence>
<evidence type="ECO:0000256" key="3">
    <source>
        <dbReference type="ARBA" id="ARBA00022842"/>
    </source>
</evidence>
<dbReference type="PANTHER" id="PTHR10229:SF8">
    <property type="entry name" value="GTPASE HFLX"/>
    <property type="match status" value="1"/>
</dbReference>
<dbReference type="InterPro" id="IPR032305">
    <property type="entry name" value="GTP-bd_M"/>
</dbReference>
<gene>
    <name evidence="5" type="primary">hflX</name>
    <name evidence="10" type="ORF">C481_14279</name>
</gene>
<evidence type="ECO:0000256" key="2">
    <source>
        <dbReference type="ARBA" id="ARBA00022741"/>
    </source>
</evidence>
<feature type="domain" description="Hflx-type G" evidence="9">
    <location>
        <begin position="244"/>
        <end position="446"/>
    </location>
</feature>
<accession>M0ANQ7</accession>
<name>M0ANQ7_NATA1</name>
<dbReference type="PANTHER" id="PTHR10229">
    <property type="entry name" value="GTP-BINDING PROTEIN HFLX"/>
    <property type="match status" value="1"/>
</dbReference>
<dbReference type="InterPro" id="IPR006073">
    <property type="entry name" value="GTP-bd"/>
</dbReference>
<dbReference type="GO" id="GO:0046872">
    <property type="term" value="F:metal ion binding"/>
    <property type="evidence" value="ECO:0007669"/>
    <property type="project" value="UniProtKB-KW"/>
</dbReference>
<comment type="cofactor">
    <cofactor evidence="7">
        <name>Mg(2+)</name>
        <dbReference type="ChEBI" id="CHEBI:18420"/>
    </cofactor>
</comment>
<dbReference type="Pfam" id="PF16360">
    <property type="entry name" value="GTP-bdg_M"/>
    <property type="match status" value="1"/>
</dbReference>
<comment type="subunit">
    <text evidence="5">Monomer. Associates with the 50S ribosomal subunit.</text>
</comment>
<dbReference type="AlphaFoldDB" id="M0ANQ7"/>
<dbReference type="InterPro" id="IPR027417">
    <property type="entry name" value="P-loop_NTPase"/>
</dbReference>
<evidence type="ECO:0000256" key="8">
    <source>
        <dbReference type="SAM" id="MobiDB-lite"/>
    </source>
</evidence>
<evidence type="ECO:0000313" key="10">
    <source>
        <dbReference type="EMBL" id="ELZ00170.1"/>
    </source>
</evidence>
<feature type="binding site" evidence="7">
    <location>
        <position position="305"/>
    </location>
    <ligand>
        <name>Mg(2+)</name>
        <dbReference type="ChEBI" id="CHEBI:18420"/>
    </ligand>
</feature>
<keyword evidence="4 5" id="KW-0342">GTP-binding</keyword>
<evidence type="ECO:0000256" key="7">
    <source>
        <dbReference type="PIRSR" id="PIRSR006809-2"/>
    </source>
</evidence>
<evidence type="ECO:0000256" key="1">
    <source>
        <dbReference type="ARBA" id="ARBA00022723"/>
    </source>
</evidence>
<dbReference type="InterPro" id="IPR030394">
    <property type="entry name" value="G_HFLX_dom"/>
</dbReference>
<comment type="similarity">
    <text evidence="5">Belongs to the TRAFAC class OBG-HflX-like GTPase superfamily. HflX GTPase family.</text>
</comment>
<dbReference type="InterPro" id="IPR042108">
    <property type="entry name" value="GTPase_HflX_N_sf"/>
</dbReference>
<feature type="region of interest" description="Disordered" evidence="8">
    <location>
        <begin position="267"/>
        <end position="297"/>
    </location>
</feature>
<dbReference type="InterPro" id="IPR016496">
    <property type="entry name" value="GTPase_HflX"/>
</dbReference>
<feature type="compositionally biased region" description="Basic and acidic residues" evidence="8">
    <location>
        <begin position="273"/>
        <end position="289"/>
    </location>
</feature>
<dbReference type="PROSITE" id="PS51705">
    <property type="entry name" value="G_HFLX"/>
    <property type="match status" value="1"/>
</dbReference>
<evidence type="ECO:0000259" key="9">
    <source>
        <dbReference type="PROSITE" id="PS51705"/>
    </source>
</evidence>